<accession>A0A8H3G1T2</accession>
<organism evidence="1 2">
    <name type="scientific">Imshaugia aleurites</name>
    <dbReference type="NCBI Taxonomy" id="172621"/>
    <lineage>
        <taxon>Eukaryota</taxon>
        <taxon>Fungi</taxon>
        <taxon>Dikarya</taxon>
        <taxon>Ascomycota</taxon>
        <taxon>Pezizomycotina</taxon>
        <taxon>Lecanoromycetes</taxon>
        <taxon>OSLEUM clade</taxon>
        <taxon>Lecanoromycetidae</taxon>
        <taxon>Lecanorales</taxon>
        <taxon>Lecanorineae</taxon>
        <taxon>Parmeliaceae</taxon>
        <taxon>Imshaugia</taxon>
    </lineage>
</organism>
<proteinExistence type="predicted"/>
<evidence type="ECO:0000313" key="1">
    <source>
        <dbReference type="EMBL" id="CAF9935082.1"/>
    </source>
</evidence>
<evidence type="ECO:0008006" key="3">
    <source>
        <dbReference type="Google" id="ProtNLM"/>
    </source>
</evidence>
<gene>
    <name evidence="1" type="ORF">IMSHALPRED_010092</name>
</gene>
<keyword evidence="2" id="KW-1185">Reference proteome</keyword>
<comment type="caution">
    <text evidence="1">The sequence shown here is derived from an EMBL/GenBank/DDBJ whole genome shotgun (WGS) entry which is preliminary data.</text>
</comment>
<dbReference type="AlphaFoldDB" id="A0A8H3G1T2"/>
<sequence length="474" mass="54493">MADLSTIPAEMISMILPWILPEDLENFAACCKAVHQQANRKKGANGRSLLQEHRILIRNYSVLSDIKEVGPYFRALKADGRVARYVRKMDFFGPSHQEPPEERLVEELLGEEDEGLEDLFEDREIHQIVVSAAKIIYMDDILADRCMGSWGRKPDDFQLQIKRTMEMVCSNTNLAIAILLPLLPNVNVLFSSIDNFGWTRHWIRNLANSSVPIAQQLKEVNLRSMDPKCTLPEMLCLTAIPSLQTLSVWHRGPPRPRVVPHPRPPIAPPLPSQRQRYHKNNVSNLKLWPCQLELWDLYDFLESFDNLQSFYFLESASRFELFNPMPIFTILLKHSENTLTKFSLSTWSGRANAKPPFGQLKVLKELYVDWTMLLPRPYYAGENWGPLLPQSLETLTVRDHEDWSARWIYERFGSLVEDLVSSKTRGVLGIKDFSITPKHRASFSYAFEGVQELESSYRIRCGAVGLGFSFKNPE</sequence>
<evidence type="ECO:0000313" key="2">
    <source>
        <dbReference type="Proteomes" id="UP000664534"/>
    </source>
</evidence>
<name>A0A8H3G1T2_9LECA</name>
<dbReference type="Proteomes" id="UP000664534">
    <property type="component" value="Unassembled WGS sequence"/>
</dbReference>
<dbReference type="EMBL" id="CAJPDT010000081">
    <property type="protein sequence ID" value="CAF9935082.1"/>
    <property type="molecule type" value="Genomic_DNA"/>
</dbReference>
<protein>
    <recommendedName>
        <fullName evidence="3">F-box domain-containing protein</fullName>
    </recommendedName>
</protein>
<reference evidence="1" key="1">
    <citation type="submission" date="2021-03" db="EMBL/GenBank/DDBJ databases">
        <authorList>
            <person name="Tagirdzhanova G."/>
        </authorList>
    </citation>
    <scope>NUCLEOTIDE SEQUENCE</scope>
</reference>